<sequence length="211" mass="22992">MENDSVSTYQTEEEQVEAIKKWWKENGKSVVGGIALGLAVVGGGKGWLEYQRIQAENASANFENFSQAALVGNLETAVQRGEALIREYKGSTYALFTALELARLQYQAGDKDKAKARLQWVLDNSSRDAISQLAKIRMARLLLDMKNFDAAAELAANPADDAYLGEFLSIQGDVKLARGDREAARTAFAQALEKGVSNPTLISMKLTELGG</sequence>
<comment type="subcellular location">
    <subcellularLocation>
        <location evidence="1">Cell membrane</location>
        <topology evidence="1">Single-pass type II membrane protein</topology>
    </subcellularLocation>
</comment>
<evidence type="ECO:0000256" key="7">
    <source>
        <dbReference type="ARBA" id="ARBA00024197"/>
    </source>
</evidence>
<evidence type="ECO:0000256" key="8">
    <source>
        <dbReference type="ARBA" id="ARBA00024235"/>
    </source>
</evidence>
<keyword evidence="5" id="KW-0472">Membrane</keyword>
<name>A0A831WE44_9GAMM</name>
<accession>A0A831WE44</accession>
<dbReference type="PANTHER" id="PTHR38035:SF1">
    <property type="entry name" value="ANCILLARY SECYEG TRANSLOCON SUBUNIT"/>
    <property type="match status" value="1"/>
</dbReference>
<evidence type="ECO:0000313" key="10">
    <source>
        <dbReference type="EMBL" id="HEC07864.1"/>
    </source>
</evidence>
<comment type="caution">
    <text evidence="10">The sequence shown here is derived from an EMBL/GenBank/DDBJ whole genome shotgun (WGS) entry which is preliminary data.</text>
</comment>
<dbReference type="Pfam" id="PF09976">
    <property type="entry name" value="TPR_21"/>
    <property type="match status" value="1"/>
</dbReference>
<evidence type="ECO:0000256" key="3">
    <source>
        <dbReference type="ARBA" id="ARBA00022692"/>
    </source>
</evidence>
<evidence type="ECO:0000256" key="4">
    <source>
        <dbReference type="ARBA" id="ARBA00022989"/>
    </source>
</evidence>
<dbReference type="AlphaFoldDB" id="A0A831WE44"/>
<dbReference type="GO" id="GO:0005886">
    <property type="term" value="C:plasma membrane"/>
    <property type="evidence" value="ECO:0007669"/>
    <property type="project" value="UniProtKB-SubCell"/>
</dbReference>
<keyword evidence="2" id="KW-1003">Cell membrane</keyword>
<dbReference type="PANTHER" id="PTHR38035">
    <property type="entry name" value="UPF0070 PROTEIN YFGM"/>
    <property type="match status" value="1"/>
</dbReference>
<keyword evidence="4" id="KW-1133">Transmembrane helix</keyword>
<dbReference type="Gene3D" id="1.25.40.10">
    <property type="entry name" value="Tetratricopeptide repeat domain"/>
    <property type="match status" value="1"/>
</dbReference>
<dbReference type="PIRSF" id="PIRSF006170">
    <property type="entry name" value="YfgM"/>
    <property type="match status" value="1"/>
</dbReference>
<keyword evidence="3" id="KW-0812">Transmembrane</keyword>
<feature type="domain" description="Ancillary SecYEG translocon subunit/Cell division coordinator CpoB TPR" evidence="9">
    <location>
        <begin position="20"/>
        <end position="210"/>
    </location>
</feature>
<evidence type="ECO:0000256" key="6">
    <source>
        <dbReference type="ARBA" id="ARBA00023186"/>
    </source>
</evidence>
<dbReference type="InterPro" id="IPR018704">
    <property type="entry name" value="SecYEG/CpoB_TPR"/>
</dbReference>
<evidence type="ECO:0000259" key="9">
    <source>
        <dbReference type="Pfam" id="PF09976"/>
    </source>
</evidence>
<dbReference type="EMBL" id="DRLF01000467">
    <property type="protein sequence ID" value="HEC07864.1"/>
    <property type="molecule type" value="Genomic_DNA"/>
</dbReference>
<evidence type="ECO:0000256" key="2">
    <source>
        <dbReference type="ARBA" id="ARBA00022475"/>
    </source>
</evidence>
<keyword evidence="6" id="KW-0143">Chaperone</keyword>
<comment type="similarity">
    <text evidence="7">Belongs to the YfgM family.</text>
</comment>
<dbReference type="GO" id="GO:0044877">
    <property type="term" value="F:protein-containing complex binding"/>
    <property type="evidence" value="ECO:0007669"/>
    <property type="project" value="InterPro"/>
</dbReference>
<evidence type="ECO:0000256" key="5">
    <source>
        <dbReference type="ARBA" id="ARBA00023136"/>
    </source>
</evidence>
<dbReference type="InterPro" id="IPR011990">
    <property type="entry name" value="TPR-like_helical_dom_sf"/>
</dbReference>
<evidence type="ECO:0000256" key="1">
    <source>
        <dbReference type="ARBA" id="ARBA00004401"/>
    </source>
</evidence>
<reference evidence="10" key="1">
    <citation type="journal article" date="2020" name="mSystems">
        <title>Genome- and Community-Level Interaction Insights into Carbon Utilization and Element Cycling Functions of Hydrothermarchaeota in Hydrothermal Sediment.</title>
        <authorList>
            <person name="Zhou Z."/>
            <person name="Liu Y."/>
            <person name="Xu W."/>
            <person name="Pan J."/>
            <person name="Luo Z.H."/>
            <person name="Li M."/>
        </authorList>
    </citation>
    <scope>NUCLEOTIDE SEQUENCE [LARGE SCALE GENOMIC DNA]</scope>
    <source>
        <strain evidence="10">HyVt-458</strain>
    </source>
</reference>
<dbReference type="Proteomes" id="UP000886339">
    <property type="component" value="Unassembled WGS sequence"/>
</dbReference>
<proteinExistence type="inferred from homology"/>
<dbReference type="InterPro" id="IPR026039">
    <property type="entry name" value="YfgM"/>
</dbReference>
<protein>
    <recommendedName>
        <fullName evidence="8">Ancillary SecYEG translocon subunit</fullName>
    </recommendedName>
</protein>
<gene>
    <name evidence="10" type="ORF">ENJ12_13490</name>
</gene>
<organism evidence="10">
    <name type="scientific">Thiolapillus brandeum</name>
    <dbReference type="NCBI Taxonomy" id="1076588"/>
    <lineage>
        <taxon>Bacteria</taxon>
        <taxon>Pseudomonadati</taxon>
        <taxon>Pseudomonadota</taxon>
        <taxon>Gammaproteobacteria</taxon>
        <taxon>Chromatiales</taxon>
        <taxon>Sedimenticolaceae</taxon>
        <taxon>Thiolapillus</taxon>
    </lineage>
</organism>
<dbReference type="SUPFAM" id="SSF48452">
    <property type="entry name" value="TPR-like"/>
    <property type="match status" value="1"/>
</dbReference>